<reference evidence="3" key="1">
    <citation type="submission" date="2018-12" db="EMBL/GenBank/DDBJ databases">
        <title>Tengunoibacter tsumagoiensis gen. nov., sp. nov., Dictyobacter kobayashii sp. nov., D. alpinus sp. nov., and D. joshuensis sp. nov. and description of Dictyobacteraceae fam. nov. within the order Ktedonobacterales isolated from Tengu-no-mugimeshi.</title>
        <authorList>
            <person name="Wang C.M."/>
            <person name="Zheng Y."/>
            <person name="Sakai Y."/>
            <person name="Toyoda A."/>
            <person name="Minakuchi Y."/>
            <person name="Abe K."/>
            <person name="Yokota A."/>
            <person name="Yabe S."/>
        </authorList>
    </citation>
    <scope>NUCLEOTIDE SEQUENCE [LARGE SCALE GENOMIC DNA]</scope>
    <source>
        <strain evidence="3">Uno16</strain>
    </source>
</reference>
<feature type="compositionally biased region" description="Low complexity" evidence="1">
    <location>
        <begin position="476"/>
        <end position="511"/>
    </location>
</feature>
<feature type="compositionally biased region" description="Polar residues" evidence="1">
    <location>
        <begin position="458"/>
        <end position="475"/>
    </location>
</feature>
<dbReference type="EMBL" id="BIFT01000001">
    <property type="protein sequence ID" value="GCE26092.1"/>
    <property type="molecule type" value="Genomic_DNA"/>
</dbReference>
<gene>
    <name evidence="2" type="ORF">KDA_15760</name>
</gene>
<dbReference type="Proteomes" id="UP000287171">
    <property type="component" value="Unassembled WGS sequence"/>
</dbReference>
<proteinExistence type="predicted"/>
<organism evidence="2 3">
    <name type="scientific">Dictyobacter alpinus</name>
    <dbReference type="NCBI Taxonomy" id="2014873"/>
    <lineage>
        <taxon>Bacteria</taxon>
        <taxon>Bacillati</taxon>
        <taxon>Chloroflexota</taxon>
        <taxon>Ktedonobacteria</taxon>
        <taxon>Ktedonobacterales</taxon>
        <taxon>Dictyobacteraceae</taxon>
        <taxon>Dictyobacter</taxon>
    </lineage>
</organism>
<comment type="caution">
    <text evidence="2">The sequence shown here is derived from an EMBL/GenBank/DDBJ whole genome shotgun (WGS) entry which is preliminary data.</text>
</comment>
<dbReference type="AlphaFoldDB" id="A0A402B424"/>
<accession>A0A402B424</accession>
<dbReference type="OrthoDB" id="149387at2"/>
<name>A0A402B424_9CHLR</name>
<protein>
    <submittedName>
        <fullName evidence="2">Uncharacterized protein</fullName>
    </submittedName>
</protein>
<dbReference type="RefSeq" id="WP_126626597.1">
    <property type="nucleotide sequence ID" value="NZ_BIFT01000001.1"/>
</dbReference>
<evidence type="ECO:0000256" key="1">
    <source>
        <dbReference type="SAM" id="MobiDB-lite"/>
    </source>
</evidence>
<evidence type="ECO:0000313" key="3">
    <source>
        <dbReference type="Proteomes" id="UP000287171"/>
    </source>
</evidence>
<sequence>MQMFFKQAPDTRYRSNIMSPKRRRFSPFLILGSLFSLIIILGAGAFLFLRPSTQSQAKETPDQNMDCSLIVPPNPLTAAGLATPYQLVATKRGKGKCHEDRVKQAAFVQGAIFDPQTNQISIYNPLVVDRGDRPAIAPVVPKLPQGAVVGLWFGFNGENLTLKGDTQNLAASNCVNGLGKSVFGQFAYCNAPQFFSAANQAISAGKLTVPGIGMANDGMTCPTVRDFGLIDMDQSDNVNSEYLIDQNTGRMAQNTAANAAKLTAAKLQVNGSDNRLLSLGLDSALNCTSWSAPDLANPGHNVTALPLNELQAAAHQAAPMALVPAGDPMAKVDDKLSLSKLNLYRAGVNQPQVGSTAEADTSTYCQNFLDNAPARIFADRSFTVVKPSADVAVANNLFSFLAQRFNGSWGENGLNCQTLLKLKSPIKLRTQGNITVNASLGVAKPVKKQQQDKQTKQENGQKAGNNTQNQQHTGKNGNNQQNADNNTRNQQNTGNNNQNQQNVNKNINNQQHTGNSNQDQKSKAKMSFSF</sequence>
<evidence type="ECO:0000313" key="2">
    <source>
        <dbReference type="EMBL" id="GCE26092.1"/>
    </source>
</evidence>
<keyword evidence="3" id="KW-1185">Reference proteome</keyword>
<feature type="region of interest" description="Disordered" evidence="1">
    <location>
        <begin position="444"/>
        <end position="530"/>
    </location>
</feature>